<accession>A0A9P4NWQ6</accession>
<comment type="caution">
    <text evidence="3">The sequence shown here is derived from an EMBL/GenBank/DDBJ whole genome shotgun (WGS) entry which is preliminary data.</text>
</comment>
<dbReference type="AlphaFoldDB" id="A0A9P4NWQ6"/>
<dbReference type="InterPro" id="IPR000086">
    <property type="entry name" value="NUDIX_hydrolase_dom"/>
</dbReference>
<dbReference type="InterPro" id="IPR015797">
    <property type="entry name" value="NUDIX_hydrolase-like_dom_sf"/>
</dbReference>
<keyword evidence="1" id="KW-0378">Hydrolase</keyword>
<organism evidence="3 4">
    <name type="scientific">Tothia fuscella</name>
    <dbReference type="NCBI Taxonomy" id="1048955"/>
    <lineage>
        <taxon>Eukaryota</taxon>
        <taxon>Fungi</taxon>
        <taxon>Dikarya</taxon>
        <taxon>Ascomycota</taxon>
        <taxon>Pezizomycotina</taxon>
        <taxon>Dothideomycetes</taxon>
        <taxon>Pleosporomycetidae</taxon>
        <taxon>Venturiales</taxon>
        <taxon>Cylindrosympodiaceae</taxon>
        <taxon>Tothia</taxon>
    </lineage>
</organism>
<evidence type="ECO:0000256" key="1">
    <source>
        <dbReference type="ARBA" id="ARBA00022801"/>
    </source>
</evidence>
<dbReference type="PROSITE" id="PS00893">
    <property type="entry name" value="NUDIX_BOX"/>
    <property type="match status" value="1"/>
</dbReference>
<reference evidence="3" key="1">
    <citation type="journal article" date="2020" name="Stud. Mycol.">
        <title>101 Dothideomycetes genomes: a test case for predicting lifestyles and emergence of pathogens.</title>
        <authorList>
            <person name="Haridas S."/>
            <person name="Albert R."/>
            <person name="Binder M."/>
            <person name="Bloem J."/>
            <person name="Labutti K."/>
            <person name="Salamov A."/>
            <person name="Andreopoulos B."/>
            <person name="Baker S."/>
            <person name="Barry K."/>
            <person name="Bills G."/>
            <person name="Bluhm B."/>
            <person name="Cannon C."/>
            <person name="Castanera R."/>
            <person name="Culley D."/>
            <person name="Daum C."/>
            <person name="Ezra D."/>
            <person name="Gonzalez J."/>
            <person name="Henrissat B."/>
            <person name="Kuo A."/>
            <person name="Liang C."/>
            <person name="Lipzen A."/>
            <person name="Lutzoni F."/>
            <person name="Magnuson J."/>
            <person name="Mondo S."/>
            <person name="Nolan M."/>
            <person name="Ohm R."/>
            <person name="Pangilinan J."/>
            <person name="Park H.-J."/>
            <person name="Ramirez L."/>
            <person name="Alfaro M."/>
            <person name="Sun H."/>
            <person name="Tritt A."/>
            <person name="Yoshinaga Y."/>
            <person name="Zwiers L.-H."/>
            <person name="Turgeon B."/>
            <person name="Goodwin S."/>
            <person name="Spatafora J."/>
            <person name="Crous P."/>
            <person name="Grigoriev I."/>
        </authorList>
    </citation>
    <scope>NUCLEOTIDE SEQUENCE</scope>
    <source>
        <strain evidence="3">CBS 130266</strain>
    </source>
</reference>
<dbReference type="EMBL" id="MU007022">
    <property type="protein sequence ID" value="KAF2433065.1"/>
    <property type="molecule type" value="Genomic_DNA"/>
</dbReference>
<dbReference type="Proteomes" id="UP000800235">
    <property type="component" value="Unassembled WGS sequence"/>
</dbReference>
<evidence type="ECO:0000259" key="2">
    <source>
        <dbReference type="PROSITE" id="PS51462"/>
    </source>
</evidence>
<dbReference type="SUPFAM" id="SSF55811">
    <property type="entry name" value="Nudix"/>
    <property type="match status" value="1"/>
</dbReference>
<feature type="domain" description="Nudix hydrolase" evidence="2">
    <location>
        <begin position="16"/>
        <end position="160"/>
    </location>
</feature>
<dbReference type="Pfam" id="PF00293">
    <property type="entry name" value="NUDIX"/>
    <property type="match status" value="1"/>
</dbReference>
<dbReference type="GO" id="GO:0016787">
    <property type="term" value="F:hydrolase activity"/>
    <property type="evidence" value="ECO:0007669"/>
    <property type="project" value="UniProtKB-KW"/>
</dbReference>
<dbReference type="OrthoDB" id="10259236at2759"/>
<gene>
    <name evidence="3" type="ORF">EJ08DRAFT_88031</name>
</gene>
<name>A0A9P4NWQ6_9PEZI</name>
<dbReference type="Gene3D" id="3.90.79.10">
    <property type="entry name" value="Nucleoside Triphosphate Pyrophosphohydrolase"/>
    <property type="match status" value="1"/>
</dbReference>
<dbReference type="PROSITE" id="PS51462">
    <property type="entry name" value="NUDIX"/>
    <property type="match status" value="1"/>
</dbReference>
<keyword evidence="4" id="KW-1185">Reference proteome</keyword>
<dbReference type="InterPro" id="IPR020084">
    <property type="entry name" value="NUDIX_hydrolase_CS"/>
</dbReference>
<proteinExistence type="predicted"/>
<sequence>MEQISAPVYAEFPARNFISGAGVAIFHVKSARVVLCYHERKKYWFLPKGRRDAGEESRRGAEREGFEESGYRNRILPLPVYHHQPQAHSEEHVPFVTEPVWTSLLPMTRHTQYLLHWYISETLPPDLETTIGSPPASRQYQQPPPYPADLRLVDRLDMELDDYEPPRYEGTGVDADELLYTARLVPVEEAMGKLGREGVMGKVIGIGWDLIQKRLGKEKEKETDRDTRPPIN</sequence>
<protein>
    <recommendedName>
        <fullName evidence="2">Nudix hydrolase domain-containing protein</fullName>
    </recommendedName>
</protein>
<evidence type="ECO:0000313" key="4">
    <source>
        <dbReference type="Proteomes" id="UP000800235"/>
    </source>
</evidence>
<evidence type="ECO:0000313" key="3">
    <source>
        <dbReference type="EMBL" id="KAF2433065.1"/>
    </source>
</evidence>
<dbReference type="CDD" id="cd02883">
    <property type="entry name" value="NUDIX_Hydrolase"/>
    <property type="match status" value="1"/>
</dbReference>